<reference evidence="1 2" key="1">
    <citation type="submission" date="2015-10" db="EMBL/GenBank/DDBJ databases">
        <authorList>
            <person name="Gilbert D.G."/>
        </authorList>
    </citation>
    <scope>NUCLEOTIDE SEQUENCE [LARGE SCALE GENOMIC DNA]</scope>
    <source>
        <strain evidence="2">HZ-22</strain>
    </source>
</reference>
<dbReference type="AlphaFoldDB" id="A0A0P0CCW9"/>
<dbReference type="Pfam" id="PF20050">
    <property type="entry name" value="DUF6452"/>
    <property type="match status" value="1"/>
</dbReference>
<evidence type="ECO:0008006" key="3">
    <source>
        <dbReference type="Google" id="ProtNLM"/>
    </source>
</evidence>
<keyword evidence="2" id="KW-1185">Reference proteome</keyword>
<dbReference type="OrthoDB" id="663527at2"/>
<evidence type="ECO:0000313" key="1">
    <source>
        <dbReference type="EMBL" id="ALJ03684.1"/>
    </source>
</evidence>
<dbReference type="PATRIC" id="fig|1736674.3.peg.69"/>
<dbReference type="EMBL" id="CP012898">
    <property type="protein sequence ID" value="ALJ03684.1"/>
    <property type="molecule type" value="Genomic_DNA"/>
</dbReference>
<accession>A0A0P0CCW9</accession>
<organism evidence="1 2">
    <name type="scientific">Pseudalgibacter alginicilyticus</name>
    <dbReference type="NCBI Taxonomy" id="1736674"/>
    <lineage>
        <taxon>Bacteria</taxon>
        <taxon>Pseudomonadati</taxon>
        <taxon>Bacteroidota</taxon>
        <taxon>Flavobacteriia</taxon>
        <taxon>Flavobacteriales</taxon>
        <taxon>Flavobacteriaceae</taxon>
        <taxon>Pseudalgibacter</taxon>
    </lineage>
</organism>
<dbReference type="PROSITE" id="PS51257">
    <property type="entry name" value="PROKAR_LIPOPROTEIN"/>
    <property type="match status" value="1"/>
</dbReference>
<dbReference type="InterPro" id="IPR045607">
    <property type="entry name" value="DUF6452"/>
</dbReference>
<dbReference type="Proteomes" id="UP000057981">
    <property type="component" value="Chromosome"/>
</dbReference>
<dbReference type="RefSeq" id="WP_054723706.1">
    <property type="nucleotide sequence ID" value="NZ_CP012898.1"/>
</dbReference>
<name>A0A0P0CCW9_9FLAO</name>
<gene>
    <name evidence="1" type="ORF">APS56_00315</name>
</gene>
<evidence type="ECO:0000313" key="2">
    <source>
        <dbReference type="Proteomes" id="UP000057981"/>
    </source>
</evidence>
<dbReference type="STRING" id="1736674.APS56_00315"/>
<proteinExistence type="predicted"/>
<protein>
    <recommendedName>
        <fullName evidence="3">Lipoprotein</fullName>
    </recommendedName>
</protein>
<dbReference type="KEGG" id="ahz:APS56_00315"/>
<sequence>MKYLKSLSIAALFTIALFTSCERDDICPASTPTTPRLIIEAYDAAVQENSKNIFGLVVLGVDNDEVLDGYSVVSTDELILPLRTDTTTTQYSLISGYSYDDNDTPDDTSDDIIEGNEDIITISYTTEQVYVSRACGYKTIFNNVSFTIEDDGDNWILSRSALIDNQTIEDETAAHYNIFH</sequence>